<reference evidence="1 2" key="1">
    <citation type="submission" date="2017-06" db="EMBL/GenBank/DDBJ databases">
        <title>Comparative genomic analysis of Ambrosia Fusariam Clade fungi.</title>
        <authorList>
            <person name="Stajich J.E."/>
            <person name="Carrillo J."/>
            <person name="Kijimoto T."/>
            <person name="Eskalen A."/>
            <person name="O'Donnell K."/>
            <person name="Kasson M."/>
        </authorList>
    </citation>
    <scope>NUCLEOTIDE SEQUENCE [LARGE SCALE GENOMIC DNA]</scope>
    <source>
        <strain evidence="1">UCR3666</strain>
    </source>
</reference>
<evidence type="ECO:0000313" key="2">
    <source>
        <dbReference type="Proteomes" id="UP000277212"/>
    </source>
</evidence>
<keyword evidence="2" id="KW-1185">Reference proteome</keyword>
<proteinExistence type="predicted"/>
<dbReference type="Proteomes" id="UP000277212">
    <property type="component" value="Unassembled WGS sequence"/>
</dbReference>
<name>A0A3M2S7W5_9HYPO</name>
<dbReference type="EMBL" id="NKUJ01000103">
    <property type="protein sequence ID" value="RMJ13653.1"/>
    <property type="molecule type" value="Genomic_DNA"/>
</dbReference>
<gene>
    <name evidence="1" type="ORF">CDV36_006666</name>
</gene>
<sequence length="508" mass="56675">MQVLRLPLQAPTSVSLEPSKSKLHSGHVVVPEKRPLPRDLLSPSFQDLVDLALFRVFDAAFTLDTRPPRLFPTVETVFAQHFTYHDWLNHGDLETELGRMSFMLANLPERGLPTAFTPIICQVLQAPALMAGWKRAVPQLKERAQEQTLWIIRHMQKQRPAQAEGIRKASFITNPVDYETDDIASDLASQLWARALSEMTTRVCKDQASQDEAEAFLQIFSLLKDPLGGLENIPDRSVECFARMLSSVAAVAHQAPRAHASQADWPAAISQAAQEALFLGCPLLEGISHVHFTGHQQLPYAYVPLDKLPRSEFSIPTHVATIVEEMLVNESDGGCCIAPIAVSTYPTLPLEDAKRIPIIIDGNHRASATMVLRMIAYHPDILISGDYSAMLDEFCHARELGVKWKIDLADVLQVLRGSAFHKRLLQSKMSIVRQFLQVDTIPALVVREDNFHTVCQQRPPLADRPRLLLPIHQAIYNDEELGFAFPQAGQVHGRATGFKPMKLIQGGM</sequence>
<comment type="caution">
    <text evidence="1">The sequence shown here is derived from an EMBL/GenBank/DDBJ whole genome shotgun (WGS) entry which is preliminary data.</text>
</comment>
<accession>A0A3M2S7W5</accession>
<protein>
    <submittedName>
        <fullName evidence="1">Uncharacterized protein</fullName>
    </submittedName>
</protein>
<evidence type="ECO:0000313" key="1">
    <source>
        <dbReference type="EMBL" id="RMJ13653.1"/>
    </source>
</evidence>
<dbReference type="STRING" id="2010991.A0A3M2S7W5"/>
<dbReference type="AlphaFoldDB" id="A0A3M2S7W5"/>
<organism evidence="1 2">
    <name type="scientific">Fusarium kuroshium</name>
    <dbReference type="NCBI Taxonomy" id="2010991"/>
    <lineage>
        <taxon>Eukaryota</taxon>
        <taxon>Fungi</taxon>
        <taxon>Dikarya</taxon>
        <taxon>Ascomycota</taxon>
        <taxon>Pezizomycotina</taxon>
        <taxon>Sordariomycetes</taxon>
        <taxon>Hypocreomycetidae</taxon>
        <taxon>Hypocreales</taxon>
        <taxon>Nectriaceae</taxon>
        <taxon>Fusarium</taxon>
        <taxon>Fusarium solani species complex</taxon>
    </lineage>
</organism>
<dbReference type="OrthoDB" id="5978656at2759"/>